<evidence type="ECO:0000259" key="1">
    <source>
        <dbReference type="Pfam" id="PF00149"/>
    </source>
</evidence>
<dbReference type="RefSeq" id="WP_210852210.1">
    <property type="nucleotide sequence ID" value="NZ_JAGQDD010000002.1"/>
</dbReference>
<dbReference type="PANTHER" id="PTHR12905:SF0">
    <property type="entry name" value="CALCINEURIN-LIKE PHOSPHOESTERASE DOMAIN-CONTAINING PROTEIN"/>
    <property type="match status" value="1"/>
</dbReference>
<sequence length="214" mass="23915">MKVTVISDTHGDHAALGALSGDVLIHCGDVCLGSHRAPQVLDDLDAWFGRQAFRHILFTGGNHDDLVEQRRLRGQRVFRHATCLEDEGVEIDGFRFYGAPWVPELTEWAHYLTDDELDRAWRRIPADVDVLITHTPPRGVLDTNSRGKACGCPSLARRVAEVRPQVHCFGHVHASAGTQLLDGTLYINASVVNSRYRVVRSPVSIELQRPRPRT</sequence>
<feature type="domain" description="Calcineurin-like phosphoesterase" evidence="1">
    <location>
        <begin position="1"/>
        <end position="174"/>
    </location>
</feature>
<comment type="caution">
    <text evidence="2">The sequence shown here is derived from an EMBL/GenBank/DDBJ whole genome shotgun (WGS) entry which is preliminary data.</text>
</comment>
<protein>
    <submittedName>
        <fullName evidence="2">Metallophosphatase domain-containing protein</fullName>
    </submittedName>
</protein>
<dbReference type="EMBL" id="JAGQDD010000002">
    <property type="protein sequence ID" value="MBQ0929977.1"/>
    <property type="molecule type" value="Genomic_DNA"/>
</dbReference>
<name>A0A940Y554_9BURK</name>
<keyword evidence="3" id="KW-1185">Reference proteome</keyword>
<dbReference type="Gene3D" id="3.60.21.10">
    <property type="match status" value="1"/>
</dbReference>
<gene>
    <name evidence="2" type="ORF">KAK03_05710</name>
</gene>
<dbReference type="SUPFAM" id="SSF56300">
    <property type="entry name" value="Metallo-dependent phosphatases"/>
    <property type="match status" value="1"/>
</dbReference>
<evidence type="ECO:0000313" key="2">
    <source>
        <dbReference type="EMBL" id="MBQ0929977.1"/>
    </source>
</evidence>
<evidence type="ECO:0000313" key="3">
    <source>
        <dbReference type="Proteomes" id="UP000676246"/>
    </source>
</evidence>
<organism evidence="2 3">
    <name type="scientific">Ideonella alba</name>
    <dbReference type="NCBI Taxonomy" id="2824118"/>
    <lineage>
        <taxon>Bacteria</taxon>
        <taxon>Pseudomonadati</taxon>
        <taxon>Pseudomonadota</taxon>
        <taxon>Betaproteobacteria</taxon>
        <taxon>Burkholderiales</taxon>
        <taxon>Sphaerotilaceae</taxon>
        <taxon>Ideonella</taxon>
    </lineage>
</organism>
<dbReference type="InterPro" id="IPR051693">
    <property type="entry name" value="UPF0046_metallophosphoest"/>
</dbReference>
<dbReference type="InterPro" id="IPR029052">
    <property type="entry name" value="Metallo-depent_PP-like"/>
</dbReference>
<dbReference type="Proteomes" id="UP000676246">
    <property type="component" value="Unassembled WGS sequence"/>
</dbReference>
<dbReference type="AlphaFoldDB" id="A0A940Y554"/>
<dbReference type="PANTHER" id="PTHR12905">
    <property type="entry name" value="METALLOPHOSPHOESTERASE"/>
    <property type="match status" value="1"/>
</dbReference>
<dbReference type="CDD" id="cd07379">
    <property type="entry name" value="MPP_239FB"/>
    <property type="match status" value="1"/>
</dbReference>
<dbReference type="InterPro" id="IPR004843">
    <property type="entry name" value="Calcineurin-like_PHP"/>
</dbReference>
<dbReference type="GO" id="GO:0016787">
    <property type="term" value="F:hydrolase activity"/>
    <property type="evidence" value="ECO:0007669"/>
    <property type="project" value="InterPro"/>
</dbReference>
<proteinExistence type="predicted"/>
<reference evidence="2 3" key="1">
    <citation type="submission" date="2021-04" db="EMBL/GenBank/DDBJ databases">
        <title>The genome sequence of Ideonella sp. 3Y2.</title>
        <authorList>
            <person name="Liu Y."/>
        </authorList>
    </citation>
    <scope>NUCLEOTIDE SEQUENCE [LARGE SCALE GENOMIC DNA]</scope>
    <source>
        <strain evidence="2 3">3Y2</strain>
    </source>
</reference>
<accession>A0A940Y554</accession>
<dbReference type="Pfam" id="PF00149">
    <property type="entry name" value="Metallophos"/>
    <property type="match status" value="1"/>
</dbReference>